<reference evidence="1 2" key="1">
    <citation type="submission" date="2015-04" db="EMBL/GenBank/DDBJ databases">
        <title>Comparative genomics of rhizobia nodulating Arachis hypogaea in China.</title>
        <authorList>
            <person name="Li Y."/>
        </authorList>
    </citation>
    <scope>NUCLEOTIDE SEQUENCE [LARGE SCALE GENOMIC DNA]</scope>
    <source>
        <strain evidence="1 2">CCBAU 51787</strain>
    </source>
</reference>
<evidence type="ECO:0000313" key="2">
    <source>
        <dbReference type="Proteomes" id="UP000290565"/>
    </source>
</evidence>
<name>A0A4V1L4J7_9BRAD</name>
<protein>
    <submittedName>
        <fullName evidence="1">Uncharacterized protein</fullName>
    </submittedName>
</protein>
<accession>A0A4V1L4J7</accession>
<dbReference type="EMBL" id="LBJM01000013">
    <property type="protein sequence ID" value="RXH41714.1"/>
    <property type="molecule type" value="Genomic_DNA"/>
</dbReference>
<dbReference type="AlphaFoldDB" id="A0A4V1L4J7"/>
<dbReference type="Proteomes" id="UP000290565">
    <property type="component" value="Unassembled WGS sequence"/>
</dbReference>
<evidence type="ECO:0000313" key="1">
    <source>
        <dbReference type="EMBL" id="RXH41714.1"/>
    </source>
</evidence>
<comment type="caution">
    <text evidence="1">The sequence shown here is derived from an EMBL/GenBank/DDBJ whole genome shotgun (WGS) entry which is preliminary data.</text>
</comment>
<gene>
    <name evidence="1" type="ORF">XH94_06320</name>
</gene>
<proteinExistence type="predicted"/>
<organism evidence="1 2">
    <name type="scientific">Bradyrhizobium zhanjiangense</name>
    <dbReference type="NCBI Taxonomy" id="1325107"/>
    <lineage>
        <taxon>Bacteria</taxon>
        <taxon>Pseudomonadati</taxon>
        <taxon>Pseudomonadota</taxon>
        <taxon>Alphaproteobacteria</taxon>
        <taxon>Hyphomicrobiales</taxon>
        <taxon>Nitrobacteraceae</taxon>
        <taxon>Bradyrhizobium</taxon>
    </lineage>
</organism>
<dbReference type="RefSeq" id="WP_128943837.1">
    <property type="nucleotide sequence ID" value="NZ_LBJM01000013.1"/>
</dbReference>
<sequence>MGRLHCDGDNDAGDESREVARYRQWIDRDRWRSRMIAARHLGLAALPEPPDPCSEPLAAKNAEAKVGSELASQYRGA</sequence>